<gene>
    <name evidence="1" type="ORF">SAMN05216215_1010110</name>
</gene>
<dbReference type="RefSeq" id="WP_093265411.1">
    <property type="nucleotide sequence ID" value="NZ_FNOK01000010.1"/>
</dbReference>
<dbReference type="EMBL" id="FNOK01000010">
    <property type="protein sequence ID" value="SDX38505.1"/>
    <property type="molecule type" value="Genomic_DNA"/>
</dbReference>
<evidence type="ECO:0000313" key="2">
    <source>
        <dbReference type="Proteomes" id="UP000199529"/>
    </source>
</evidence>
<sequence length="80" mass="8927">MWFGPDGLPFNNRYCSGTPIEDDVIALRRKVFVERTPRKPRQAGDLTLVDDIARAPDREVLMAMGELVRLADCSPIVAPS</sequence>
<reference evidence="2" key="1">
    <citation type="submission" date="2016-10" db="EMBL/GenBank/DDBJ databases">
        <authorList>
            <person name="Varghese N."/>
            <person name="Submissions S."/>
        </authorList>
    </citation>
    <scope>NUCLEOTIDE SEQUENCE [LARGE SCALE GENOMIC DNA]</scope>
    <source>
        <strain evidence="2">CGMCC 4.3530</strain>
    </source>
</reference>
<keyword evidence="2" id="KW-1185">Reference proteome</keyword>
<organism evidence="1 2">
    <name type="scientific">Saccharopolyspora shandongensis</name>
    <dbReference type="NCBI Taxonomy" id="418495"/>
    <lineage>
        <taxon>Bacteria</taxon>
        <taxon>Bacillati</taxon>
        <taxon>Actinomycetota</taxon>
        <taxon>Actinomycetes</taxon>
        <taxon>Pseudonocardiales</taxon>
        <taxon>Pseudonocardiaceae</taxon>
        <taxon>Saccharopolyspora</taxon>
    </lineage>
</organism>
<proteinExistence type="predicted"/>
<accession>A0A1H3B9N2</accession>
<dbReference type="Proteomes" id="UP000199529">
    <property type="component" value="Unassembled WGS sequence"/>
</dbReference>
<evidence type="ECO:0000313" key="1">
    <source>
        <dbReference type="EMBL" id="SDX38505.1"/>
    </source>
</evidence>
<protein>
    <submittedName>
        <fullName evidence="1">Uncharacterized protein</fullName>
    </submittedName>
</protein>
<dbReference type="AlphaFoldDB" id="A0A1H3B9N2"/>
<dbReference type="OrthoDB" id="9769888at2"/>
<name>A0A1H3B9N2_9PSEU</name>
<dbReference type="STRING" id="418495.SAMN05216215_1010110"/>